<dbReference type="InterPro" id="IPR012337">
    <property type="entry name" value="RNaseH-like_sf"/>
</dbReference>
<dbReference type="Proteomes" id="UP001055253">
    <property type="component" value="Chromosome"/>
</dbReference>
<feature type="compositionally biased region" description="Polar residues" evidence="1">
    <location>
        <begin position="28"/>
        <end position="40"/>
    </location>
</feature>
<accession>A0ABY3VDA4</accession>
<dbReference type="PANTHER" id="PTHR47515">
    <property type="entry name" value="LOW CALCIUM RESPONSE LOCUS PROTEIN T"/>
    <property type="match status" value="1"/>
</dbReference>
<protein>
    <recommendedName>
        <fullName evidence="2">Integrase catalytic domain-containing protein</fullName>
    </recommendedName>
</protein>
<evidence type="ECO:0000313" key="4">
    <source>
        <dbReference type="Proteomes" id="UP001055253"/>
    </source>
</evidence>
<dbReference type="RefSeq" id="WP_240169426.1">
    <property type="nucleotide sequence ID" value="NZ_CP085200.1"/>
</dbReference>
<evidence type="ECO:0000259" key="2">
    <source>
        <dbReference type="PROSITE" id="PS50994"/>
    </source>
</evidence>
<name>A0ABY3VDA4_MYCUL</name>
<sequence length="197" mass="21779">MGDALAPSSPDATMPTQPPESREVLRSSLETTRLGSQSETHAPIVERRTAATSAEDLQVHAPGPWRGGHSARAAARPDHVWALDYQHDLTVDGLQLRFCNVIDEFTREALATRPRRSWNADQTTDYSDGLILTTGRKPEHIRMANGPELTSHALADWARFGAVGTVLIGSGAPWENGHLRMLQRALSRRIPDHRNLR</sequence>
<evidence type="ECO:0000313" key="3">
    <source>
        <dbReference type="EMBL" id="ULP54336.1"/>
    </source>
</evidence>
<dbReference type="EMBL" id="CP092429">
    <property type="protein sequence ID" value="ULP54336.1"/>
    <property type="molecule type" value="Genomic_DNA"/>
</dbReference>
<feature type="region of interest" description="Disordered" evidence="1">
    <location>
        <begin position="1"/>
        <end position="44"/>
    </location>
</feature>
<dbReference type="SUPFAM" id="SSF53098">
    <property type="entry name" value="Ribonuclease H-like"/>
    <property type="match status" value="1"/>
</dbReference>
<dbReference type="Pfam" id="PF00665">
    <property type="entry name" value="rve"/>
    <property type="match status" value="1"/>
</dbReference>
<gene>
    <name evidence="3" type="ORF">MJO63_08405</name>
</gene>
<dbReference type="PROSITE" id="PS50994">
    <property type="entry name" value="INTEGRASE"/>
    <property type="match status" value="1"/>
</dbReference>
<reference evidence="3" key="1">
    <citation type="submission" date="2022-08" db="EMBL/GenBank/DDBJ databases">
        <title>Whole genome sequencing of non-tuberculosis mycobacteria type-strains.</title>
        <authorList>
            <person name="Igarashi Y."/>
            <person name="Osugi A."/>
            <person name="Mitarai S."/>
        </authorList>
    </citation>
    <scope>NUCLEOTIDE SEQUENCE</scope>
    <source>
        <strain evidence="3">ATCC 19423</strain>
    </source>
</reference>
<dbReference type="InterPro" id="IPR036397">
    <property type="entry name" value="RNaseH_sf"/>
</dbReference>
<dbReference type="Gene3D" id="3.30.420.10">
    <property type="entry name" value="Ribonuclease H-like superfamily/Ribonuclease H"/>
    <property type="match status" value="1"/>
</dbReference>
<dbReference type="InterPro" id="IPR001584">
    <property type="entry name" value="Integrase_cat-core"/>
</dbReference>
<feature type="region of interest" description="Disordered" evidence="1">
    <location>
        <begin position="52"/>
        <end position="71"/>
    </location>
</feature>
<proteinExistence type="predicted"/>
<keyword evidence="4" id="KW-1185">Reference proteome</keyword>
<organism evidence="3 4">
    <name type="scientific">Mycobacterium ulcerans</name>
    <dbReference type="NCBI Taxonomy" id="1809"/>
    <lineage>
        <taxon>Bacteria</taxon>
        <taxon>Bacillati</taxon>
        <taxon>Actinomycetota</taxon>
        <taxon>Actinomycetes</taxon>
        <taxon>Mycobacteriales</taxon>
        <taxon>Mycobacteriaceae</taxon>
        <taxon>Mycobacterium</taxon>
        <taxon>Mycobacterium ulcerans group</taxon>
    </lineage>
</organism>
<feature type="domain" description="Integrase catalytic" evidence="2">
    <location>
        <begin position="73"/>
        <end position="197"/>
    </location>
</feature>
<evidence type="ECO:0000256" key="1">
    <source>
        <dbReference type="SAM" id="MobiDB-lite"/>
    </source>
</evidence>
<dbReference type="PANTHER" id="PTHR47515:SF2">
    <property type="entry name" value="INTEGRASE CORE DOMAIN PROTEIN"/>
    <property type="match status" value="1"/>
</dbReference>